<evidence type="ECO:0000313" key="2">
    <source>
        <dbReference type="EMBL" id="SMF06005.1"/>
    </source>
</evidence>
<dbReference type="AlphaFoldDB" id="A0A1X7D0C1"/>
<name>A0A1X7D0C1_TRICW</name>
<evidence type="ECO:0000313" key="3">
    <source>
        <dbReference type="Proteomes" id="UP000192911"/>
    </source>
</evidence>
<keyword evidence="3" id="KW-1185">Reference proteome</keyword>
<protein>
    <submittedName>
        <fullName evidence="2">Uncharacterized protein</fullName>
    </submittedName>
</protein>
<reference evidence="3" key="1">
    <citation type="submission" date="2017-04" db="EMBL/GenBank/DDBJ databases">
        <authorList>
            <person name="Varghese N."/>
            <person name="Submissions S."/>
        </authorList>
    </citation>
    <scope>NUCLEOTIDE SEQUENCE [LARGE SCALE GENOMIC DNA]</scope>
    <source>
        <strain evidence="3">Ballard 720</strain>
    </source>
</reference>
<dbReference type="EMBL" id="FXAH01000002">
    <property type="protein sequence ID" value="SMF06005.1"/>
    <property type="molecule type" value="Genomic_DNA"/>
</dbReference>
<proteinExistence type="predicted"/>
<evidence type="ECO:0000256" key="1">
    <source>
        <dbReference type="SAM" id="MobiDB-lite"/>
    </source>
</evidence>
<accession>A0A1X7D0C1</accession>
<gene>
    <name evidence="2" type="ORF">SAMN06295900_102190</name>
</gene>
<feature type="region of interest" description="Disordered" evidence="1">
    <location>
        <begin position="40"/>
        <end position="73"/>
    </location>
</feature>
<dbReference type="Proteomes" id="UP000192911">
    <property type="component" value="Unassembled WGS sequence"/>
</dbReference>
<organism evidence="2 3">
    <name type="scientific">Trinickia caryophylli</name>
    <name type="common">Paraburkholderia caryophylli</name>
    <dbReference type="NCBI Taxonomy" id="28094"/>
    <lineage>
        <taxon>Bacteria</taxon>
        <taxon>Pseudomonadati</taxon>
        <taxon>Pseudomonadota</taxon>
        <taxon>Betaproteobacteria</taxon>
        <taxon>Burkholderiales</taxon>
        <taxon>Burkholderiaceae</taxon>
        <taxon>Trinickia</taxon>
    </lineage>
</organism>
<sequence>MGVYMRLSVYADGRNVNGFFHDTMREQMLDKELLKQWRDEGVSMSHSSPPEVANMAKRSEAPARNPGVAEMYQ</sequence>